<organism evidence="2 3">
    <name type="scientific">Phaeosphaeria nodorum (strain SN15 / ATCC MYA-4574 / FGSC 10173)</name>
    <name type="common">Glume blotch fungus</name>
    <name type="synonym">Parastagonospora nodorum</name>
    <dbReference type="NCBI Taxonomy" id="321614"/>
    <lineage>
        <taxon>Eukaryota</taxon>
        <taxon>Fungi</taxon>
        <taxon>Dikarya</taxon>
        <taxon>Ascomycota</taxon>
        <taxon>Pezizomycotina</taxon>
        <taxon>Dothideomycetes</taxon>
        <taxon>Pleosporomycetidae</taxon>
        <taxon>Pleosporales</taxon>
        <taxon>Pleosporineae</taxon>
        <taxon>Phaeosphaeriaceae</taxon>
        <taxon>Parastagonospora</taxon>
    </lineage>
</organism>
<protein>
    <submittedName>
        <fullName evidence="2">Uncharacterized protein</fullName>
    </submittedName>
</protein>
<dbReference type="KEGG" id="pno:SNOG_11218"/>
<accession>Q0UAJ6</accession>
<feature type="compositionally biased region" description="Basic and acidic residues" evidence="1">
    <location>
        <begin position="26"/>
        <end position="42"/>
    </location>
</feature>
<proteinExistence type="predicted"/>
<dbReference type="InParanoid" id="Q0UAJ6"/>
<reference evidence="3" key="1">
    <citation type="journal article" date="2007" name="Plant Cell">
        <title>Dothideomycete-plant interactions illuminated by genome sequencing and EST analysis of the wheat pathogen Stagonospora nodorum.</title>
        <authorList>
            <person name="Hane J.K."/>
            <person name="Lowe R.G."/>
            <person name="Solomon P.S."/>
            <person name="Tan K.C."/>
            <person name="Schoch C.L."/>
            <person name="Spatafora J.W."/>
            <person name="Crous P.W."/>
            <person name="Kodira C."/>
            <person name="Birren B.W."/>
            <person name="Galagan J.E."/>
            <person name="Torriani S.F."/>
            <person name="McDonald B.A."/>
            <person name="Oliver R.P."/>
        </authorList>
    </citation>
    <scope>NUCLEOTIDE SEQUENCE [LARGE SCALE GENOMIC DNA]</scope>
    <source>
        <strain evidence="3">SN15 / ATCC MYA-4574 / FGSC 10173</strain>
    </source>
</reference>
<feature type="region of interest" description="Disordered" evidence="1">
    <location>
        <begin position="1"/>
        <end position="42"/>
    </location>
</feature>
<dbReference type="HOGENOM" id="CLU_1402901_0_0_1"/>
<dbReference type="RefSeq" id="XP_001801461.1">
    <property type="nucleotide sequence ID" value="XM_001801409.1"/>
</dbReference>
<evidence type="ECO:0000256" key="1">
    <source>
        <dbReference type="SAM" id="MobiDB-lite"/>
    </source>
</evidence>
<evidence type="ECO:0000313" key="2">
    <source>
        <dbReference type="EMBL" id="EAT81717.1"/>
    </source>
</evidence>
<dbReference type="GeneID" id="5978369"/>
<dbReference type="AlphaFoldDB" id="Q0UAJ6"/>
<dbReference type="EMBL" id="CH445342">
    <property type="protein sequence ID" value="EAT81717.1"/>
    <property type="molecule type" value="Genomic_DNA"/>
</dbReference>
<gene>
    <name evidence="2" type="ORF">SNOG_11218</name>
</gene>
<sequence length="194" mass="20612">MRLTECQESGPDRNFLWGKQGAGRGRQRDSGRHGTGMVRRETTDPRREHFAGICTVVHRLHESNSKDLTTICFACEGDLAATYRISAIHHSAESSATDAAESSSALHRLIRSGADSAGADWRDYQGSSIKEADSRPLSEPYSGPMVRIHAAVSPSGSPLQHGCAVPGVVAITEISGAAPISSVASTHHLAEAVL</sequence>
<dbReference type="Proteomes" id="UP000001055">
    <property type="component" value="Unassembled WGS sequence"/>
</dbReference>
<name>Q0UAJ6_PHANO</name>
<evidence type="ECO:0000313" key="3">
    <source>
        <dbReference type="Proteomes" id="UP000001055"/>
    </source>
</evidence>